<dbReference type="PANTHER" id="PTHR10775">
    <property type="entry name" value="OS08G0208400 PROTEIN"/>
    <property type="match status" value="1"/>
</dbReference>
<dbReference type="InterPro" id="IPR004242">
    <property type="entry name" value="Transposase_21"/>
</dbReference>
<feature type="compositionally biased region" description="Low complexity" evidence="1">
    <location>
        <begin position="314"/>
        <end position="324"/>
    </location>
</feature>
<feature type="compositionally biased region" description="Acidic residues" evidence="1">
    <location>
        <begin position="36"/>
        <end position="50"/>
    </location>
</feature>
<dbReference type="EMBL" id="JAUUTY010000001">
    <property type="protein sequence ID" value="KAK1691912.1"/>
    <property type="molecule type" value="Genomic_DNA"/>
</dbReference>
<gene>
    <name evidence="2" type="ORF">QYE76_008609</name>
</gene>
<feature type="region of interest" description="Disordered" evidence="1">
    <location>
        <begin position="410"/>
        <end position="450"/>
    </location>
</feature>
<feature type="compositionally biased region" description="Acidic residues" evidence="1">
    <location>
        <begin position="1"/>
        <end position="13"/>
    </location>
</feature>
<feature type="compositionally biased region" description="Basic residues" evidence="1">
    <location>
        <begin position="325"/>
        <end position="334"/>
    </location>
</feature>
<reference evidence="2" key="1">
    <citation type="submission" date="2023-07" db="EMBL/GenBank/DDBJ databases">
        <title>A chromosome-level genome assembly of Lolium multiflorum.</title>
        <authorList>
            <person name="Chen Y."/>
            <person name="Copetti D."/>
            <person name="Kolliker R."/>
            <person name="Studer B."/>
        </authorList>
    </citation>
    <scope>NUCLEOTIDE SEQUENCE</scope>
    <source>
        <strain evidence="2">02402/16</strain>
        <tissue evidence="2">Leaf</tissue>
    </source>
</reference>
<accession>A0AAD8TRZ3</accession>
<feature type="compositionally biased region" description="Basic and acidic residues" evidence="1">
    <location>
        <begin position="51"/>
        <end position="66"/>
    </location>
</feature>
<name>A0AAD8TRZ3_LOLMU</name>
<feature type="region of interest" description="Disordered" evidence="1">
    <location>
        <begin position="1"/>
        <end position="66"/>
    </location>
</feature>
<evidence type="ECO:0000256" key="1">
    <source>
        <dbReference type="SAM" id="MobiDB-lite"/>
    </source>
</evidence>
<proteinExistence type="predicted"/>
<dbReference type="AlphaFoldDB" id="A0AAD8TRZ3"/>
<evidence type="ECO:0008006" key="4">
    <source>
        <dbReference type="Google" id="ProtNLM"/>
    </source>
</evidence>
<feature type="region of interest" description="Disordered" evidence="1">
    <location>
        <begin position="293"/>
        <end position="345"/>
    </location>
</feature>
<dbReference type="PANTHER" id="PTHR10775:SF182">
    <property type="entry name" value="TRANSPOSON, EN_SPM-LIKE, TRANSPOSASE-ASSOCIATED DOMAIN PROTEIN-RELATED"/>
    <property type="match status" value="1"/>
</dbReference>
<dbReference type="Pfam" id="PF02992">
    <property type="entry name" value="Transposase_21"/>
    <property type="match status" value="1"/>
</dbReference>
<evidence type="ECO:0000313" key="2">
    <source>
        <dbReference type="EMBL" id="KAK1691912.1"/>
    </source>
</evidence>
<sequence>MEDNEEEEDDDDNYPMFAEYGDTAKGDCFPSKGNEDNEAEDQEASDEPADDLGRANADARREYETEKERLHFDQMLEDHNKLLYPTCEDGQKKLGSTLELLQWKAENGLTDSGFEKLLKITKKQLPRGNELPTSTYEAKKVVCPLGLDVQNIHACINDCILYHGEYENLDACPVCTALRYKIRRDDPGDVEGKRPRKRVPAKVMWYAPIIPRLKRLFRNKEHARLLRRHKEDCKKYEMLRHPADGSQWRKIDREVPYFAEDARNLRPFARREAKTTPPGCRTAALADAVAVRHRLRRHRAPSPPPPPAARRSDAAASANSPAHAVRVRRRRRPLLPRVDQTPPRHLEPLHQLSREPCVSSAAGHFLRRRPPPFLKRCSTLNLCRGGEMASFSATAEKRCSTLNLCRGSCRGRDPPIPVRPTNRDQRSSTTSSLAAPRGGTFRPGVYLNRD</sequence>
<evidence type="ECO:0000313" key="3">
    <source>
        <dbReference type="Proteomes" id="UP001231189"/>
    </source>
</evidence>
<keyword evidence="3" id="KW-1185">Reference proteome</keyword>
<dbReference type="Proteomes" id="UP001231189">
    <property type="component" value="Unassembled WGS sequence"/>
</dbReference>
<comment type="caution">
    <text evidence="2">The sequence shown here is derived from an EMBL/GenBank/DDBJ whole genome shotgun (WGS) entry which is preliminary data.</text>
</comment>
<organism evidence="2 3">
    <name type="scientific">Lolium multiflorum</name>
    <name type="common">Italian ryegrass</name>
    <name type="synonym">Lolium perenne subsp. multiflorum</name>
    <dbReference type="NCBI Taxonomy" id="4521"/>
    <lineage>
        <taxon>Eukaryota</taxon>
        <taxon>Viridiplantae</taxon>
        <taxon>Streptophyta</taxon>
        <taxon>Embryophyta</taxon>
        <taxon>Tracheophyta</taxon>
        <taxon>Spermatophyta</taxon>
        <taxon>Magnoliopsida</taxon>
        <taxon>Liliopsida</taxon>
        <taxon>Poales</taxon>
        <taxon>Poaceae</taxon>
        <taxon>BOP clade</taxon>
        <taxon>Pooideae</taxon>
        <taxon>Poodae</taxon>
        <taxon>Poeae</taxon>
        <taxon>Poeae Chloroplast Group 2 (Poeae type)</taxon>
        <taxon>Loliodinae</taxon>
        <taxon>Loliinae</taxon>
        <taxon>Lolium</taxon>
    </lineage>
</organism>
<protein>
    <recommendedName>
        <fullName evidence="4">Transposon protein, putative, CACTA, En/Spm sub-class</fullName>
    </recommendedName>
</protein>